<name>A0A7G9Z5G9_9EURY</name>
<organism evidence="1">
    <name type="scientific">Candidatus Methanophaga sp. ANME-1 ERB7</name>
    <dbReference type="NCBI Taxonomy" id="2759913"/>
    <lineage>
        <taxon>Archaea</taxon>
        <taxon>Methanobacteriati</taxon>
        <taxon>Methanobacteriota</taxon>
        <taxon>Stenosarchaea group</taxon>
        <taxon>Methanomicrobia</taxon>
        <taxon>Candidatus Methanophagales</taxon>
        <taxon>Candidatus Methanophagaceae</taxon>
        <taxon>Candidatus Methanophaga</taxon>
    </lineage>
</organism>
<dbReference type="EMBL" id="MT631616">
    <property type="protein sequence ID" value="QNO55503.1"/>
    <property type="molecule type" value="Genomic_DNA"/>
</dbReference>
<accession>A0A7G9Z5G9</accession>
<evidence type="ECO:0000313" key="1">
    <source>
        <dbReference type="EMBL" id="QNO55503.1"/>
    </source>
</evidence>
<reference evidence="1" key="1">
    <citation type="submission" date="2020-06" db="EMBL/GenBank/DDBJ databases">
        <title>Unique genomic features of the anaerobic methanotrophic archaea.</title>
        <authorList>
            <person name="Chadwick G.L."/>
            <person name="Skennerton C.T."/>
            <person name="Laso-Perez R."/>
            <person name="Leu A.O."/>
            <person name="Speth D.R."/>
            <person name="Yu H."/>
            <person name="Morgan-Lang C."/>
            <person name="Hatzenpichler R."/>
            <person name="Goudeau D."/>
            <person name="Malmstrom R."/>
            <person name="Brazelton W.J."/>
            <person name="Woyke T."/>
            <person name="Hallam S.J."/>
            <person name="Tyson G.W."/>
            <person name="Wegener G."/>
            <person name="Boetius A."/>
            <person name="Orphan V."/>
        </authorList>
    </citation>
    <scope>NUCLEOTIDE SEQUENCE</scope>
</reference>
<proteinExistence type="predicted"/>
<sequence>MPASADLILDVFDTDYNNPVLVNGNSVGILCINTIESWKQCTIKIHGSVLRVGSNTLTIQSESRGGNYDDFMIRNMGVTPVFRCPTNNTHANYGVRDVLGRCPRALVR</sequence>
<gene>
    <name evidence="1" type="ORF">BHOFGHMF_00020</name>
</gene>
<protein>
    <submittedName>
        <fullName evidence="1">Uncharacterized protein</fullName>
    </submittedName>
</protein>
<dbReference type="AlphaFoldDB" id="A0A7G9Z5G9"/>